<sequence length="75" mass="8120">MKKKSRNSQDGTVVAATRRPVLLFSRPRTHHRQSSPATTVLDPLSVAACTAKIVAVDPSRCLAQKPTASSVPRRL</sequence>
<reference evidence="1 2" key="1">
    <citation type="journal article" date="2023" name="G3 (Bethesda)">
        <title>A chromosome-length genome assembly and annotation of blackberry (Rubus argutus, cv. 'Hillquist').</title>
        <authorList>
            <person name="Bruna T."/>
            <person name="Aryal R."/>
            <person name="Dudchenko O."/>
            <person name="Sargent D.J."/>
            <person name="Mead D."/>
            <person name="Buti M."/>
            <person name="Cavallini A."/>
            <person name="Hytonen T."/>
            <person name="Andres J."/>
            <person name="Pham M."/>
            <person name="Weisz D."/>
            <person name="Mascagni F."/>
            <person name="Usai G."/>
            <person name="Natali L."/>
            <person name="Bassil N."/>
            <person name="Fernandez G.E."/>
            <person name="Lomsadze A."/>
            <person name="Armour M."/>
            <person name="Olukolu B."/>
            <person name="Poorten T."/>
            <person name="Britton C."/>
            <person name="Davik J."/>
            <person name="Ashrafi H."/>
            <person name="Aiden E.L."/>
            <person name="Borodovsky M."/>
            <person name="Worthington M."/>
        </authorList>
    </citation>
    <scope>NUCLEOTIDE SEQUENCE [LARGE SCALE GENOMIC DNA]</scope>
    <source>
        <strain evidence="1">PI 553951</strain>
    </source>
</reference>
<dbReference type="Proteomes" id="UP001457282">
    <property type="component" value="Unassembled WGS sequence"/>
</dbReference>
<accession>A0AAW1VH60</accession>
<proteinExistence type="predicted"/>
<keyword evidence="2" id="KW-1185">Reference proteome</keyword>
<dbReference type="AlphaFoldDB" id="A0AAW1VH60"/>
<evidence type="ECO:0000313" key="1">
    <source>
        <dbReference type="EMBL" id="KAK9902561.1"/>
    </source>
</evidence>
<gene>
    <name evidence="1" type="ORF">M0R45_001497</name>
</gene>
<dbReference type="EMBL" id="JBEDUW010000249">
    <property type="protein sequence ID" value="KAK9902561.1"/>
    <property type="molecule type" value="Genomic_DNA"/>
</dbReference>
<name>A0AAW1VH60_RUBAR</name>
<comment type="caution">
    <text evidence="1">The sequence shown here is derived from an EMBL/GenBank/DDBJ whole genome shotgun (WGS) entry which is preliminary data.</text>
</comment>
<organism evidence="1 2">
    <name type="scientific">Rubus argutus</name>
    <name type="common">Southern blackberry</name>
    <dbReference type="NCBI Taxonomy" id="59490"/>
    <lineage>
        <taxon>Eukaryota</taxon>
        <taxon>Viridiplantae</taxon>
        <taxon>Streptophyta</taxon>
        <taxon>Embryophyta</taxon>
        <taxon>Tracheophyta</taxon>
        <taxon>Spermatophyta</taxon>
        <taxon>Magnoliopsida</taxon>
        <taxon>eudicotyledons</taxon>
        <taxon>Gunneridae</taxon>
        <taxon>Pentapetalae</taxon>
        <taxon>rosids</taxon>
        <taxon>fabids</taxon>
        <taxon>Rosales</taxon>
        <taxon>Rosaceae</taxon>
        <taxon>Rosoideae</taxon>
        <taxon>Rosoideae incertae sedis</taxon>
        <taxon>Rubus</taxon>
    </lineage>
</organism>
<protein>
    <submittedName>
        <fullName evidence="1">Uncharacterized protein</fullName>
    </submittedName>
</protein>
<evidence type="ECO:0000313" key="2">
    <source>
        <dbReference type="Proteomes" id="UP001457282"/>
    </source>
</evidence>